<dbReference type="Proteomes" id="UP001365542">
    <property type="component" value="Unassembled WGS sequence"/>
</dbReference>
<comment type="caution">
    <text evidence="1">The sequence shown here is derived from an EMBL/GenBank/DDBJ whole genome shotgun (WGS) entry which is preliminary data.</text>
</comment>
<keyword evidence="2" id="KW-1185">Reference proteome</keyword>
<dbReference type="PANTHER" id="PTHR42085">
    <property type="entry name" value="F-BOX DOMAIN-CONTAINING PROTEIN"/>
    <property type="match status" value="1"/>
</dbReference>
<evidence type="ECO:0000313" key="2">
    <source>
        <dbReference type="Proteomes" id="UP001365542"/>
    </source>
</evidence>
<organism evidence="1 2">
    <name type="scientific">Orbilia ellipsospora</name>
    <dbReference type="NCBI Taxonomy" id="2528407"/>
    <lineage>
        <taxon>Eukaryota</taxon>
        <taxon>Fungi</taxon>
        <taxon>Dikarya</taxon>
        <taxon>Ascomycota</taxon>
        <taxon>Pezizomycotina</taxon>
        <taxon>Orbiliomycetes</taxon>
        <taxon>Orbiliales</taxon>
        <taxon>Orbiliaceae</taxon>
        <taxon>Orbilia</taxon>
    </lineage>
</organism>
<dbReference type="PANTHER" id="PTHR42085:SF2">
    <property type="entry name" value="F-BOX DOMAIN-CONTAINING PROTEIN"/>
    <property type="match status" value="1"/>
</dbReference>
<dbReference type="EMBL" id="JAVHJO010000003">
    <property type="protein sequence ID" value="KAK6542080.1"/>
    <property type="molecule type" value="Genomic_DNA"/>
</dbReference>
<accession>A0AAV9XIY7</accession>
<dbReference type="AlphaFoldDB" id="A0AAV9XIY7"/>
<proteinExistence type="predicted"/>
<evidence type="ECO:0008006" key="3">
    <source>
        <dbReference type="Google" id="ProtNLM"/>
    </source>
</evidence>
<protein>
    <recommendedName>
        <fullName evidence="3">F-box domain-containing protein</fullName>
    </recommendedName>
</protein>
<reference evidence="1 2" key="1">
    <citation type="submission" date="2019-10" db="EMBL/GenBank/DDBJ databases">
        <authorList>
            <person name="Palmer J.M."/>
        </authorList>
    </citation>
    <scope>NUCLEOTIDE SEQUENCE [LARGE SCALE GENOMIC DNA]</scope>
    <source>
        <strain evidence="1 2">TWF694</strain>
    </source>
</reference>
<dbReference type="InterPro" id="IPR038883">
    <property type="entry name" value="AN11006-like"/>
</dbReference>
<name>A0AAV9XIY7_9PEZI</name>
<gene>
    <name evidence="1" type="ORF">TWF694_007849</name>
</gene>
<evidence type="ECO:0000313" key="1">
    <source>
        <dbReference type="EMBL" id="KAK6542080.1"/>
    </source>
</evidence>
<sequence>MPSYLGNRDFDARHCLFLSLPLELREEIYYYLLLIPKSKIDLQNLNEARLDRPNLDLSILRVNKQVHEEASTILYSRNIFTILLRFNGCFLPSFVTPAIYKRYEIRIAYSSPWEAFDYTFQYPRATGQFSGIFPDNALWIKKRDVPPVEPTMLPSPTYSHLIRHIQVQLIDLRSSTKNPLSVAIQEQFRENLQFALLPLIHRLRPLLDKAGDNLSVDLKIFSSEHLTFTREGLDTYREQVRRQLWLPDAAEPPWETDEGWIPIYSELLEAAWPLTTLRGRLTMETPMDDKLNDIKREIFRKCNAKANGDASKMFENASTQKDCIWFMSGGKRILMNAKLTE</sequence>